<gene>
    <name evidence="5" type="ORF">FIE12Z_5015</name>
</gene>
<dbReference type="Pfam" id="PF17667">
    <property type="entry name" value="Pkinase_fungal"/>
    <property type="match status" value="1"/>
</dbReference>
<evidence type="ECO:0000256" key="1">
    <source>
        <dbReference type="ARBA" id="ARBA00012513"/>
    </source>
</evidence>
<dbReference type="SUPFAM" id="SSF56112">
    <property type="entry name" value="Protein kinase-like (PK-like)"/>
    <property type="match status" value="1"/>
</dbReference>
<evidence type="ECO:0000256" key="2">
    <source>
        <dbReference type="ARBA" id="ARBA00047899"/>
    </source>
</evidence>
<dbReference type="EMBL" id="PXXK01000128">
    <property type="protein sequence ID" value="RFN50777.1"/>
    <property type="molecule type" value="Genomic_DNA"/>
</dbReference>
<reference evidence="5 6" key="1">
    <citation type="journal article" date="2018" name="PLoS Pathog.">
        <title>Evolution of structural diversity of trichothecenes, a family of toxins produced by plant pathogenic and entomopathogenic fungi.</title>
        <authorList>
            <person name="Proctor R.H."/>
            <person name="McCormick S.P."/>
            <person name="Kim H.S."/>
            <person name="Cardoza R.E."/>
            <person name="Stanley A.M."/>
            <person name="Lindo L."/>
            <person name="Kelly A."/>
            <person name="Brown D.W."/>
            <person name="Lee T."/>
            <person name="Vaughan M.M."/>
            <person name="Alexander N.J."/>
            <person name="Busman M."/>
            <person name="Gutierrez S."/>
        </authorList>
    </citation>
    <scope>NUCLEOTIDE SEQUENCE [LARGE SCALE GENOMIC DNA]</scope>
    <source>
        <strain evidence="5 6">NRRL 13405</strain>
    </source>
</reference>
<dbReference type="EC" id="2.7.11.1" evidence="1"/>
<dbReference type="InterPro" id="IPR008266">
    <property type="entry name" value="Tyr_kinase_AS"/>
</dbReference>
<organism evidence="5 6">
    <name type="scientific">Fusarium flagelliforme</name>
    <dbReference type="NCBI Taxonomy" id="2675880"/>
    <lineage>
        <taxon>Eukaryota</taxon>
        <taxon>Fungi</taxon>
        <taxon>Dikarya</taxon>
        <taxon>Ascomycota</taxon>
        <taxon>Pezizomycotina</taxon>
        <taxon>Sordariomycetes</taxon>
        <taxon>Hypocreomycetidae</taxon>
        <taxon>Hypocreales</taxon>
        <taxon>Nectriaceae</taxon>
        <taxon>Fusarium</taxon>
        <taxon>Fusarium incarnatum-equiseti species complex</taxon>
    </lineage>
</organism>
<dbReference type="InterPro" id="IPR040976">
    <property type="entry name" value="Pkinase_fungal"/>
</dbReference>
<accession>A0A395MSV4</accession>
<dbReference type="InterPro" id="IPR011009">
    <property type="entry name" value="Kinase-like_dom_sf"/>
</dbReference>
<evidence type="ECO:0000313" key="5">
    <source>
        <dbReference type="EMBL" id="RFN50777.1"/>
    </source>
</evidence>
<feature type="domain" description="Fungal-type protein kinase" evidence="4">
    <location>
        <begin position="101"/>
        <end position="463"/>
    </location>
</feature>
<comment type="caution">
    <text evidence="5">The sequence shown here is derived from an EMBL/GenBank/DDBJ whole genome shotgun (WGS) entry which is preliminary data.</text>
</comment>
<proteinExistence type="predicted"/>
<dbReference type="STRING" id="2594813.A0A395MSV4"/>
<evidence type="ECO:0000313" key="6">
    <source>
        <dbReference type="Proteomes" id="UP000265631"/>
    </source>
</evidence>
<comment type="catalytic activity">
    <reaction evidence="2">
        <text>L-threonyl-[protein] + ATP = O-phospho-L-threonyl-[protein] + ADP + H(+)</text>
        <dbReference type="Rhea" id="RHEA:46608"/>
        <dbReference type="Rhea" id="RHEA-COMP:11060"/>
        <dbReference type="Rhea" id="RHEA-COMP:11605"/>
        <dbReference type="ChEBI" id="CHEBI:15378"/>
        <dbReference type="ChEBI" id="CHEBI:30013"/>
        <dbReference type="ChEBI" id="CHEBI:30616"/>
        <dbReference type="ChEBI" id="CHEBI:61977"/>
        <dbReference type="ChEBI" id="CHEBI:456216"/>
        <dbReference type="EC" id="2.7.11.1"/>
    </reaction>
</comment>
<dbReference type="AlphaFoldDB" id="A0A395MSV4"/>
<keyword evidence="6" id="KW-1185">Reference proteome</keyword>
<keyword evidence="5" id="KW-0418">Kinase</keyword>
<dbReference type="PANTHER" id="PTHR38248:SF2">
    <property type="entry name" value="FUNK1 11"/>
    <property type="match status" value="1"/>
</dbReference>
<name>A0A395MSV4_9HYPO</name>
<dbReference type="Gene3D" id="1.10.510.10">
    <property type="entry name" value="Transferase(Phosphotransferase) domain 1"/>
    <property type="match status" value="1"/>
</dbReference>
<sequence length="564" mass="63702">MTDLDKIRNAIDGRIYGPLQGFYDVFFHSKAWYRGLEPLVTTGDPGFLHLSSSGGSTIDLDHLNTLLEGLTKDHCRQYHRPTTSRQVSETSFCLVERGGIPDWSGIMMIGDIDGDNNPRSYQQGLADLISLAEHVFEAQPIRRFLHGIYIRGCVAEPWVFDRMGLYSGQPFDLSKDGPRLAILLVGYSLMTNEELGMDTFIHKDNGQNFIRLSNSDSERLFLETRPFVTPRQLIGKAVACYKARSDDSEPWKAVVKFCWKSEKEEMEQKILHLVKERKVWGVIQLLDEGNIESIASMHRGLTLGVPRKLTMDKTISDTGLIDSQTIVGHSEPLQDKRSNLDESRMLSYTITSPYGRHIIEYTCIKEFLVALRDAIKAHRSLYTAGHILHRDISINNIIITEAMTPEESHGTLIDLDAALDMTAEKSSQKTITGTKPFMAIGLLHGEENAYQHDLESFFYVLLFSATIDRKVGLPPNTPLQRWVVGTWAELAVQKAHDLADPRFDEVLAGFQSDFRGQKGLARALRDIIIGKMISSEDEEGRLFDQIMETFDQAIAEQYKETAQI</sequence>
<dbReference type="GO" id="GO:0004674">
    <property type="term" value="F:protein serine/threonine kinase activity"/>
    <property type="evidence" value="ECO:0007669"/>
    <property type="project" value="UniProtKB-EC"/>
</dbReference>
<dbReference type="OrthoDB" id="5584477at2759"/>
<protein>
    <recommendedName>
        <fullName evidence="1">non-specific serine/threonine protein kinase</fullName>
        <ecNumber evidence="1">2.7.11.1</ecNumber>
    </recommendedName>
</protein>
<evidence type="ECO:0000259" key="4">
    <source>
        <dbReference type="Pfam" id="PF17667"/>
    </source>
</evidence>
<dbReference type="PROSITE" id="PS00109">
    <property type="entry name" value="PROTEIN_KINASE_TYR"/>
    <property type="match status" value="1"/>
</dbReference>
<keyword evidence="5" id="KW-0808">Transferase</keyword>
<comment type="catalytic activity">
    <reaction evidence="3">
        <text>L-seryl-[protein] + ATP = O-phospho-L-seryl-[protein] + ADP + H(+)</text>
        <dbReference type="Rhea" id="RHEA:17989"/>
        <dbReference type="Rhea" id="RHEA-COMP:9863"/>
        <dbReference type="Rhea" id="RHEA-COMP:11604"/>
        <dbReference type="ChEBI" id="CHEBI:15378"/>
        <dbReference type="ChEBI" id="CHEBI:29999"/>
        <dbReference type="ChEBI" id="CHEBI:30616"/>
        <dbReference type="ChEBI" id="CHEBI:83421"/>
        <dbReference type="ChEBI" id="CHEBI:456216"/>
        <dbReference type="EC" id="2.7.11.1"/>
    </reaction>
</comment>
<dbReference type="PANTHER" id="PTHR38248">
    <property type="entry name" value="FUNK1 6"/>
    <property type="match status" value="1"/>
</dbReference>
<evidence type="ECO:0000256" key="3">
    <source>
        <dbReference type="ARBA" id="ARBA00048679"/>
    </source>
</evidence>
<dbReference type="Proteomes" id="UP000265631">
    <property type="component" value="Unassembled WGS sequence"/>
</dbReference>